<accession>A0A7G5FC69</accession>
<dbReference type="EMBL" id="CP059833">
    <property type="protein sequence ID" value="QMV84210.1"/>
    <property type="molecule type" value="Genomic_DNA"/>
</dbReference>
<dbReference type="Pfam" id="PF07693">
    <property type="entry name" value="KAP_NTPase"/>
    <property type="match status" value="1"/>
</dbReference>
<keyword evidence="4" id="KW-1185">Reference proteome</keyword>
<feature type="region of interest" description="Disordered" evidence="1">
    <location>
        <begin position="1"/>
        <end position="34"/>
    </location>
</feature>
<dbReference type="RefSeq" id="WP_182385019.1">
    <property type="nucleotide sequence ID" value="NZ_CP059833.1"/>
</dbReference>
<proteinExistence type="predicted"/>
<name>A0A7G5FC69_9CORY</name>
<evidence type="ECO:0000313" key="4">
    <source>
        <dbReference type="Proteomes" id="UP000515570"/>
    </source>
</evidence>
<sequence>MGLFTYPSQSHPFRSNEPQDHTLGETTWNDRPITNASEDTLGRAAFAEKVALFINRCTASDDSIVFGLTGEWGAGKTSIISMVIQELSACSDNWRISEFSPWAASSPNGVMEDFFAALGEAVPEVDRKTLAKSLSSLYSIAAEAIQLGTNSHLGSLSLRPPGLPSNNKSELEEFQSWRTSFDSASKLIARSHKKILIVVDDVDRLQKDELSSLLKTIRLLGRFPNIHYLMAYDEASLSEIFSGSSLDQNSQDIAERFLEKIVQFPIAIPPLSEVQILDTISKKLETIRGEYNKNEIPLTRSGTEPPWHNIDSLLGTFCRALRTPRAINRFLANARINVDFNDPGEINVGDCIALAFLRVIAPQVHAEIGRNKETLCHKSYKEEHRKRVINSVSAIATIAPSQRQSAVEEVLNWLFLGPMPADKGIVLPEYFDRYFQFGITGFDVSDTTISTAAERAISKKPEVLLELLQTSNQHQIKSILIKLSHFSNLSMNTDQKLAFLMHVIPIATNCWVSQSVELPEQMLIDWIYPYLASLRKDIKIPEAISALDRISNGKLLAAIFQRLETSWEMDNIKREDVAWMMEAIPIVNSQLCSQFLDGLREDRDHKAHPSQNRVLEYIGLYGVFSQLKVSIINDIELGNIDGGDVASRCYQIWKATSNSYQTNRLAFNGSSGSGVRN</sequence>
<dbReference type="InterPro" id="IPR052754">
    <property type="entry name" value="NTPase_KAP_P-loop"/>
</dbReference>
<dbReference type="Proteomes" id="UP000515570">
    <property type="component" value="Chromosome"/>
</dbReference>
<dbReference type="AlphaFoldDB" id="A0A7G5FC69"/>
<feature type="compositionally biased region" description="Polar residues" evidence="1">
    <location>
        <begin position="24"/>
        <end position="34"/>
    </location>
</feature>
<evidence type="ECO:0000256" key="1">
    <source>
        <dbReference type="SAM" id="MobiDB-lite"/>
    </source>
</evidence>
<dbReference type="InterPro" id="IPR011646">
    <property type="entry name" value="KAP_P-loop"/>
</dbReference>
<dbReference type="Gene3D" id="3.40.50.300">
    <property type="entry name" value="P-loop containing nucleotide triphosphate hydrolases"/>
    <property type="match status" value="1"/>
</dbReference>
<reference evidence="3 4" key="1">
    <citation type="submission" date="2020-07" db="EMBL/GenBank/DDBJ databases">
        <title>non toxigenic Corynebacterium sp. nov from a clinical source.</title>
        <authorList>
            <person name="Bernier A.-M."/>
            <person name="Bernard K."/>
        </authorList>
    </citation>
    <scope>NUCLEOTIDE SEQUENCE [LARGE SCALE GENOMIC DNA]</scope>
    <source>
        <strain evidence="4">NML 93-0612</strain>
    </source>
</reference>
<dbReference type="SUPFAM" id="SSF52540">
    <property type="entry name" value="P-loop containing nucleoside triphosphate hydrolases"/>
    <property type="match status" value="1"/>
</dbReference>
<dbReference type="PANTHER" id="PTHR22674">
    <property type="entry name" value="NTPASE, KAP FAMILY P-LOOP DOMAIN-CONTAINING 1"/>
    <property type="match status" value="1"/>
</dbReference>
<dbReference type="PANTHER" id="PTHR22674:SF6">
    <property type="entry name" value="NTPASE KAP FAMILY P-LOOP DOMAIN-CONTAINING PROTEIN 1"/>
    <property type="match status" value="1"/>
</dbReference>
<evidence type="ECO:0000313" key="3">
    <source>
        <dbReference type="EMBL" id="QMV84210.1"/>
    </source>
</evidence>
<protein>
    <recommendedName>
        <fullName evidence="2">KAP NTPase domain-containing protein</fullName>
    </recommendedName>
</protein>
<gene>
    <name evidence="3" type="ORF">HW450_07415</name>
</gene>
<feature type="domain" description="KAP NTPase" evidence="2">
    <location>
        <begin position="43"/>
        <end position="333"/>
    </location>
</feature>
<organism evidence="3 4">
    <name type="scientific">Corynebacterium hindlerae</name>
    <dbReference type="NCBI Taxonomy" id="699041"/>
    <lineage>
        <taxon>Bacteria</taxon>
        <taxon>Bacillati</taxon>
        <taxon>Actinomycetota</taxon>
        <taxon>Actinomycetes</taxon>
        <taxon>Mycobacteriales</taxon>
        <taxon>Corynebacteriaceae</taxon>
        <taxon>Corynebacterium</taxon>
    </lineage>
</organism>
<dbReference type="InterPro" id="IPR027417">
    <property type="entry name" value="P-loop_NTPase"/>
</dbReference>
<feature type="compositionally biased region" description="Polar residues" evidence="1">
    <location>
        <begin position="1"/>
        <end position="13"/>
    </location>
</feature>
<evidence type="ECO:0000259" key="2">
    <source>
        <dbReference type="Pfam" id="PF07693"/>
    </source>
</evidence>